<evidence type="ECO:0000259" key="8">
    <source>
        <dbReference type="PROSITE" id="PS50928"/>
    </source>
</evidence>
<dbReference type="PANTHER" id="PTHR43163:SF6">
    <property type="entry name" value="DIPEPTIDE TRANSPORT SYSTEM PERMEASE PROTEIN DPPB-RELATED"/>
    <property type="match status" value="1"/>
</dbReference>
<dbReference type="SUPFAM" id="SSF161098">
    <property type="entry name" value="MetI-like"/>
    <property type="match status" value="1"/>
</dbReference>
<keyword evidence="10" id="KW-1185">Reference proteome</keyword>
<feature type="transmembrane region" description="Helical" evidence="7">
    <location>
        <begin position="177"/>
        <end position="195"/>
    </location>
</feature>
<dbReference type="RefSeq" id="WP_126600388.1">
    <property type="nucleotide sequence ID" value="NZ_BIFQ01000002.1"/>
</dbReference>
<dbReference type="EMBL" id="BIFQ01000002">
    <property type="protein sequence ID" value="GCE08086.1"/>
    <property type="molecule type" value="Genomic_DNA"/>
</dbReference>
<feature type="transmembrane region" description="Helical" evidence="7">
    <location>
        <begin position="235"/>
        <end position="261"/>
    </location>
</feature>
<keyword evidence="5 7" id="KW-1133">Transmembrane helix</keyword>
<evidence type="ECO:0000256" key="3">
    <source>
        <dbReference type="ARBA" id="ARBA00022475"/>
    </source>
</evidence>
<feature type="transmembrane region" description="Helical" evidence="7">
    <location>
        <begin position="99"/>
        <end position="122"/>
    </location>
</feature>
<feature type="domain" description="ABC transmembrane type-1" evidence="8">
    <location>
        <begin position="95"/>
        <end position="304"/>
    </location>
</feature>
<evidence type="ECO:0000256" key="6">
    <source>
        <dbReference type="ARBA" id="ARBA00023136"/>
    </source>
</evidence>
<dbReference type="PANTHER" id="PTHR43163">
    <property type="entry name" value="DIPEPTIDE TRANSPORT SYSTEM PERMEASE PROTEIN DPPB-RELATED"/>
    <property type="match status" value="1"/>
</dbReference>
<dbReference type="InterPro" id="IPR035906">
    <property type="entry name" value="MetI-like_sf"/>
</dbReference>
<evidence type="ECO:0000313" key="10">
    <source>
        <dbReference type="Proteomes" id="UP000287224"/>
    </source>
</evidence>
<dbReference type="InterPro" id="IPR000515">
    <property type="entry name" value="MetI-like"/>
</dbReference>
<sequence>MTRYSVQRLLFFLPVALLVSFITFFTVHLIPGDPARVLLGEEATPQTVAALRQQLGLNQALPVQFAIWLWLAIHGNLGQSIQFQQPVIELIGQRLPVTAELGFCSLILSLLIAFPLGIFAATHRNSWIDLVVNIFALLGTAIPSFVIGLLLLFLLAVSLRFFPPGGYVPFNQDPLGNIHDMILPVLTLSLGSIAVNMRQLRASMIEVLSQDYIRTARAKGVIERRVLYLHALRNAVLPVLTIVGIQIGAILAGTFVVESIFLWPGVGQLAVSSILAKDYPVVQGIVLLSAISYMLANLLVDLSYGLLNPQIRFHS</sequence>
<dbReference type="AlphaFoldDB" id="A0A401ZMU7"/>
<evidence type="ECO:0000313" key="9">
    <source>
        <dbReference type="EMBL" id="GCE08086.1"/>
    </source>
</evidence>
<organism evidence="9 10">
    <name type="scientific">Dictyobacter aurantiacus</name>
    <dbReference type="NCBI Taxonomy" id="1936993"/>
    <lineage>
        <taxon>Bacteria</taxon>
        <taxon>Bacillati</taxon>
        <taxon>Chloroflexota</taxon>
        <taxon>Ktedonobacteria</taxon>
        <taxon>Ktedonobacterales</taxon>
        <taxon>Dictyobacteraceae</taxon>
        <taxon>Dictyobacter</taxon>
    </lineage>
</organism>
<evidence type="ECO:0000256" key="5">
    <source>
        <dbReference type="ARBA" id="ARBA00022989"/>
    </source>
</evidence>
<gene>
    <name evidence="9" type="ORF">KDAU_54150</name>
</gene>
<evidence type="ECO:0000256" key="7">
    <source>
        <dbReference type="RuleBase" id="RU363032"/>
    </source>
</evidence>
<dbReference type="Gene3D" id="1.10.3720.10">
    <property type="entry name" value="MetI-like"/>
    <property type="match status" value="1"/>
</dbReference>
<comment type="subcellular location">
    <subcellularLocation>
        <location evidence="1 7">Cell membrane</location>
        <topology evidence="1 7">Multi-pass membrane protein</topology>
    </subcellularLocation>
</comment>
<dbReference type="OrthoDB" id="9772184at2"/>
<proteinExistence type="inferred from homology"/>
<protein>
    <submittedName>
        <fullName evidence="9">Peptide ABC transporter permease</fullName>
    </submittedName>
</protein>
<dbReference type="Proteomes" id="UP000287224">
    <property type="component" value="Unassembled WGS sequence"/>
</dbReference>
<feature type="transmembrane region" description="Helical" evidence="7">
    <location>
        <begin position="281"/>
        <end position="307"/>
    </location>
</feature>
<dbReference type="CDD" id="cd06261">
    <property type="entry name" value="TM_PBP2"/>
    <property type="match status" value="1"/>
</dbReference>
<dbReference type="InterPro" id="IPR045621">
    <property type="entry name" value="BPD_transp_1_N"/>
</dbReference>
<comment type="similarity">
    <text evidence="7">Belongs to the binding-protein-dependent transport system permease family.</text>
</comment>
<accession>A0A401ZMU7</accession>
<dbReference type="GO" id="GO:0005886">
    <property type="term" value="C:plasma membrane"/>
    <property type="evidence" value="ECO:0007669"/>
    <property type="project" value="UniProtKB-SubCell"/>
</dbReference>
<name>A0A401ZMU7_9CHLR</name>
<evidence type="ECO:0000256" key="4">
    <source>
        <dbReference type="ARBA" id="ARBA00022692"/>
    </source>
</evidence>
<dbReference type="Pfam" id="PF00528">
    <property type="entry name" value="BPD_transp_1"/>
    <property type="match status" value="1"/>
</dbReference>
<feature type="transmembrane region" description="Helical" evidence="7">
    <location>
        <begin position="9"/>
        <end position="30"/>
    </location>
</feature>
<keyword evidence="3" id="KW-1003">Cell membrane</keyword>
<evidence type="ECO:0000256" key="1">
    <source>
        <dbReference type="ARBA" id="ARBA00004651"/>
    </source>
</evidence>
<keyword evidence="6 7" id="KW-0472">Membrane</keyword>
<dbReference type="PROSITE" id="PS50928">
    <property type="entry name" value="ABC_TM1"/>
    <property type="match status" value="1"/>
</dbReference>
<comment type="caution">
    <text evidence="9">The sequence shown here is derived from an EMBL/GenBank/DDBJ whole genome shotgun (WGS) entry which is preliminary data.</text>
</comment>
<keyword evidence="4 7" id="KW-0812">Transmembrane</keyword>
<evidence type="ECO:0000256" key="2">
    <source>
        <dbReference type="ARBA" id="ARBA00022448"/>
    </source>
</evidence>
<feature type="transmembrane region" description="Helical" evidence="7">
    <location>
        <begin position="134"/>
        <end position="157"/>
    </location>
</feature>
<keyword evidence="2 7" id="KW-0813">Transport</keyword>
<dbReference type="Pfam" id="PF19300">
    <property type="entry name" value="BPD_transp_1_N"/>
    <property type="match status" value="1"/>
</dbReference>
<dbReference type="GO" id="GO:0055085">
    <property type="term" value="P:transmembrane transport"/>
    <property type="evidence" value="ECO:0007669"/>
    <property type="project" value="InterPro"/>
</dbReference>
<reference evidence="10" key="1">
    <citation type="submission" date="2018-12" db="EMBL/GenBank/DDBJ databases">
        <title>Tengunoibacter tsumagoiensis gen. nov., sp. nov., Dictyobacter kobayashii sp. nov., D. alpinus sp. nov., and D. joshuensis sp. nov. and description of Dictyobacteraceae fam. nov. within the order Ktedonobacterales isolated from Tengu-no-mugimeshi.</title>
        <authorList>
            <person name="Wang C.M."/>
            <person name="Zheng Y."/>
            <person name="Sakai Y."/>
            <person name="Toyoda A."/>
            <person name="Minakuchi Y."/>
            <person name="Abe K."/>
            <person name="Yokota A."/>
            <person name="Yabe S."/>
        </authorList>
    </citation>
    <scope>NUCLEOTIDE SEQUENCE [LARGE SCALE GENOMIC DNA]</scope>
    <source>
        <strain evidence="10">S-27</strain>
    </source>
</reference>